<dbReference type="EMBL" id="JAUSVL010000001">
    <property type="protein sequence ID" value="MDQ0288372.1"/>
    <property type="molecule type" value="Genomic_DNA"/>
</dbReference>
<sequence>MTTSLHIHSGDAAADLARGVIAGTHMSWHDLLMNGPLPAGDASDAWYDARAGALAPFAGNADRAGHFLRRKDRELSAAVAAASEITLWFDACLYDQLLLCALLAHNQALRGALSRAYLLCLGSVPGRPRLLGFGELTSAEMPPLLACRVPLTAAHLAAVDDAWRAFTAPTPEPWLALARRDNPLFPYVPVAAQRLLEQLPCVRTGLNRLEYEILSGVLDGLSQPVALFKHVSAQEAIPYFGDTMLWYELNALCDGPTPLLQLRGPTPRLPVAVPAAGEPAPPPISAYTILGTLQGMRSLWGWGDWRALRPVKRHVANVLLAGPGGWRWDRWQQRLCQLPATLAAPAVPGGVTLEGTAR</sequence>
<dbReference type="AlphaFoldDB" id="A0AAE4ANH8"/>
<dbReference type="Proteomes" id="UP001238163">
    <property type="component" value="Unassembled WGS sequence"/>
</dbReference>
<dbReference type="RefSeq" id="WP_307259696.1">
    <property type="nucleotide sequence ID" value="NZ_JAUSVL010000001.1"/>
</dbReference>
<evidence type="ECO:0000313" key="2">
    <source>
        <dbReference type="Proteomes" id="UP001238163"/>
    </source>
</evidence>
<keyword evidence="2" id="KW-1185">Reference proteome</keyword>
<evidence type="ECO:0000313" key="1">
    <source>
        <dbReference type="EMBL" id="MDQ0288372.1"/>
    </source>
</evidence>
<name>A0AAE4ANH8_9BACT</name>
<accession>A0AAE4ANH8</accession>
<reference evidence="1" key="1">
    <citation type="submission" date="2023-07" db="EMBL/GenBank/DDBJ databases">
        <title>Genomic Encyclopedia of Type Strains, Phase IV (KMG-IV): sequencing the most valuable type-strain genomes for metagenomic binning, comparative biology and taxonomic classification.</title>
        <authorList>
            <person name="Goeker M."/>
        </authorList>
    </citation>
    <scope>NUCLEOTIDE SEQUENCE</scope>
    <source>
        <strain evidence="1">DSM 24202</strain>
    </source>
</reference>
<proteinExistence type="predicted"/>
<protein>
    <recommendedName>
        <fullName evidence="3">DUF1835 domain-containing protein</fullName>
    </recommendedName>
</protein>
<comment type="caution">
    <text evidence="1">The sequence shown here is derived from an EMBL/GenBank/DDBJ whole genome shotgun (WGS) entry which is preliminary data.</text>
</comment>
<evidence type="ECO:0008006" key="3">
    <source>
        <dbReference type="Google" id="ProtNLM"/>
    </source>
</evidence>
<organism evidence="1 2">
    <name type="scientific">Oligosphaera ethanolica</name>
    <dbReference type="NCBI Taxonomy" id="760260"/>
    <lineage>
        <taxon>Bacteria</taxon>
        <taxon>Pseudomonadati</taxon>
        <taxon>Lentisphaerota</taxon>
        <taxon>Oligosphaeria</taxon>
        <taxon>Oligosphaerales</taxon>
        <taxon>Oligosphaeraceae</taxon>
        <taxon>Oligosphaera</taxon>
    </lineage>
</organism>
<gene>
    <name evidence="1" type="ORF">J3R75_000479</name>
</gene>